<dbReference type="InterPro" id="IPR024678">
    <property type="entry name" value="Kinase_OSR1/WNK_CCT"/>
</dbReference>
<feature type="region of interest" description="Disordered" evidence="10">
    <location>
        <begin position="1286"/>
        <end position="1364"/>
    </location>
</feature>
<dbReference type="CDD" id="cd14030">
    <property type="entry name" value="STKc_WNK1"/>
    <property type="match status" value="1"/>
</dbReference>
<evidence type="ECO:0000313" key="13">
    <source>
        <dbReference type="RefSeq" id="XP_045567842.1"/>
    </source>
</evidence>
<comment type="cofactor">
    <cofactor evidence="1">
        <name>Mg(2+)</name>
        <dbReference type="ChEBI" id="CHEBI:18420"/>
    </cofactor>
</comment>
<dbReference type="GeneID" id="106595488"/>
<feature type="region of interest" description="Disordered" evidence="10">
    <location>
        <begin position="1830"/>
        <end position="1907"/>
    </location>
</feature>
<dbReference type="InterPro" id="IPR050588">
    <property type="entry name" value="WNK_Ser-Thr_kinase"/>
</dbReference>
<evidence type="ECO:0000256" key="1">
    <source>
        <dbReference type="ARBA" id="ARBA00001946"/>
    </source>
</evidence>
<organism evidence="12 13">
    <name type="scientific">Salmo salar</name>
    <name type="common">Atlantic salmon</name>
    <dbReference type="NCBI Taxonomy" id="8030"/>
    <lineage>
        <taxon>Eukaryota</taxon>
        <taxon>Metazoa</taxon>
        <taxon>Chordata</taxon>
        <taxon>Craniata</taxon>
        <taxon>Vertebrata</taxon>
        <taxon>Euteleostomi</taxon>
        <taxon>Actinopterygii</taxon>
        <taxon>Neopterygii</taxon>
        <taxon>Teleostei</taxon>
        <taxon>Protacanthopterygii</taxon>
        <taxon>Salmoniformes</taxon>
        <taxon>Salmonidae</taxon>
        <taxon>Salmoninae</taxon>
        <taxon>Salmo</taxon>
    </lineage>
</organism>
<dbReference type="Gene3D" id="3.10.20.90">
    <property type="entry name" value="Phosphatidylinositol 3-kinase Catalytic Subunit, Chain A, domain 1"/>
    <property type="match status" value="2"/>
</dbReference>
<feature type="compositionally biased region" description="Gly residues" evidence="10">
    <location>
        <begin position="2221"/>
        <end position="2235"/>
    </location>
</feature>
<feature type="region of interest" description="Disordered" evidence="10">
    <location>
        <begin position="547"/>
        <end position="591"/>
    </location>
</feature>
<feature type="compositionally biased region" description="Polar residues" evidence="10">
    <location>
        <begin position="2206"/>
        <end position="2219"/>
    </location>
</feature>
<dbReference type="Gene3D" id="1.10.510.10">
    <property type="entry name" value="Transferase(Phosphotransferase) domain 1"/>
    <property type="match status" value="1"/>
</dbReference>
<dbReference type="EC" id="2.7.11.1" evidence="2"/>
<gene>
    <name evidence="13" type="primary">LOC106595488</name>
</gene>
<feature type="region of interest" description="Disordered" evidence="10">
    <location>
        <begin position="611"/>
        <end position="632"/>
    </location>
</feature>
<dbReference type="PANTHER" id="PTHR13902">
    <property type="entry name" value="SERINE/THREONINE-PROTEIN KINASE WNK WITH NO LYSINE -RELATED"/>
    <property type="match status" value="1"/>
</dbReference>
<feature type="region of interest" description="Disordered" evidence="10">
    <location>
        <begin position="1023"/>
        <end position="1062"/>
    </location>
</feature>
<sequence>MVVQIKPSTAVLDVCGGEKVKKLSSLAAAEAPGIEEVVPSKAGEPAEEESGSVTEEMREEKEKGAAKALLEEQKREAEKKVQDDIEEVETKAIGTSLDGRFLKFDIEIGRGSFKTVYKGLDTETTVEVAWCELQDRKLSKTERQRFKEEAEMLKGLQHHNIVRFYDSWESPSKGKNSKCIVLVTELMTSGTLKTYLKRFKVMKIKVLRSWCRQILKGLHFLHTRAPPIIHRDLKCDNIFITGPTGSGKIGDLGLATLKRASFAKSVIGTPEFMAPEMYEEKYDESVDVYAFGMCMLEMATSEYPYSECQNAAQIYRRVTSGVKPASFDKVAIPEVKEIIEGCIRQNKDERYVIKILLSHAFFQEETGVRVELAEEDDGEMIAIKLWLRIEDVKKLKGKYKDNEAIEFSFDLNKDFPEDVAQEMVESGYVCEGDHKTMAKAIKDRVSLIQKKREQRQLVREELEKRNQKQQQPLQAAEALRSPQQSQSPPQPPIAQTEKEDPEMDQQQYQQANTSMTSDGAVDNGQGSSLFSESHLGQLTMSYSNIPATQQQQGQTQAPYPSPSPQQQQQQQQLNAYQQQNMPLSPPPRHRGRSMSVCVPYFSSTPPALSCLPNRPSTPPPVLSAPHSPCRGSDDGDTFAGRLSKALESVLPLHSTPPRPRQQRRASLPAVFVSPPQSVTHQYSSGGGVWASAGLPDPTPPLFLPSILERPVSFSPPPACPPSKAYNAQRRKSTSILEAHTRHFQPAYPRYASSLHPYHPGMEGLGMGGGGGVDGHLGVDPSSLFMVPGYGAPRLGSLGEPMHQHLQGQSLQDPLYGYKDVRAEQQQEEVVEAVRRLSLNQAALLDHFEAMAYGGYPMTAHQINQISFHQQMQAAAAASLAVYDPPQPAYAQTYHPHMQSHMRHSPIPQLPPMSTLSPQASGTTDGYQLQHSASFQSAPPVMEPPQGSVFEFHVQNMATAAAAAGADSGVLASRLYRARRGSMDLNLEEQGGPGGQSGGLGYSRLQPVTEELYSYVSPEMPLPPGSLLLHQGQKDCSPEPSSDSMASSDCGDFHSPPPQFGAASAAQSIPHTFYGAEAGGRDATAEGHGVGHPQPADLSVCASLRDPWACNRSQPPSPTLDTLWPPNSQPVPVAHQQVRPPHSSGLWPLSPPPPSPWSLSPSSSRQAALWYRAPLRPSYPLDHSPHSLAVWLHLPPQWGLSLWHRWPSISPSVPVTAAAAQGALVSPQSPIAAAALPLPPGAHPLPGSVSVPTLVTHPPPAPPASPMPPQMMPTQPLVVVVPVISVASTSPEPPGDAQPQPSQTAPQPLSLEQSQLQPPQVPLSMESGHSDVASGLSDGNDGGRQEGRSIKRHQRRSIRSRSRTDKIGKAKLNVLNISNMGDRVAECQLETHNRKMVTFKFDLDGDNPEEIAQIMVTSLFILESERESFIEQVREVIEMADEKGLEKDGNTQIVSQIVSDLQLQQIPATSDPLPGIPSCAAQVVHSAGRRFIVSPVPESRLKDQFFADSAATGSALLRQDSQSFNGEFSMRTTHTHTHECTHTHSDSLPISYLISQQPPRAGAAGQGLSQSASAVSLQQAFSDMRQNQASTSTSPPATIHQATAPIPTQLQSVATQPLLSQAPLTLPVTQPVVSSVPSVTAPIPAPATSVSPPAPAVLPTLPTSASFPQTSGPGSIPGGPTTSIPTTVLCHSATAPLVSSCSSGSGGGGSSEQLPVPSTAIPQLTATVVPTTAIQGPLLAPSVANPSAELPSSSSPVASLAPGATVPTLQPVTTTIPVVQPTLVHTHPQPATMPNQTHAQCGECEAALGIDDIHTLDKKLRSLFMDLGGGGTTQADGSVDPAGGTGVPGTSSPTGPSSTPSSTGTPRPPSSLPWPPQDQGMSLGPPSPPRDRLGPLPPTPRLPPPKHLCLGYRYQSQQPLEDLDAQLRRALSPETVSVSCVTTQCLSRWKGNQSRRLLLEDSNWDDSRSLWLQTRPTTVGRFQVTTNAPDARVGRFSVSRAQDEAAEAVFEQPPASQANGPSTDPGSATMLFSPEDKQSSLPSLNNSYMSSDNDSEFEDEDLKREVNRLREKHMKEIQALHTKQKDEIDSLFARLGKVPPAVVVPPAVALAGRRRRPTKSKSSKSSRCSSSQGSKSPLQPGSTLSAQSAPSVYPPYQALLLAPVASPDPNLHPASGSRPRPLKHLGPSSENLCSAYTSEATLSVPSLCAPTQGTSSTNTVSGPGGQGPGPGSGGQNQGQPSPNPPQQGRKGTFTDDLHKLVDNWARDAISLSQGKSRSKHQQQPSQGHSYQATPSTNKGRKFSAPSQLCPSNASSTPATSLGGRKGSLCPPSPVRRGRGMLPLLYCTLQQRPVGGIHGVHRAGTGSGRYVSLLSAPGCLLLAVPLLCHWGAGLPAGLPPHQHFAEIRSATLEAPT</sequence>
<feature type="region of interest" description="Disordered" evidence="10">
    <location>
        <begin position="1111"/>
        <end position="1158"/>
    </location>
</feature>
<evidence type="ECO:0000256" key="5">
    <source>
        <dbReference type="ARBA" id="ARBA00022741"/>
    </source>
</evidence>
<feature type="compositionally biased region" description="Basic and acidic residues" evidence="10">
    <location>
        <begin position="55"/>
        <end position="66"/>
    </location>
</feature>
<feature type="domain" description="Protein kinase" evidence="11">
    <location>
        <begin position="102"/>
        <end position="362"/>
    </location>
</feature>
<dbReference type="PROSITE" id="PS00108">
    <property type="entry name" value="PROTEIN_KINASE_ST"/>
    <property type="match status" value="1"/>
</dbReference>
<feature type="region of interest" description="Disordered" evidence="10">
    <location>
        <begin position="2206"/>
        <end position="2252"/>
    </location>
</feature>
<evidence type="ECO:0000313" key="12">
    <source>
        <dbReference type="Proteomes" id="UP001652741"/>
    </source>
</evidence>
<feature type="region of interest" description="Disordered" evidence="10">
    <location>
        <begin position="1744"/>
        <end position="1764"/>
    </location>
</feature>
<evidence type="ECO:0000256" key="6">
    <source>
        <dbReference type="ARBA" id="ARBA00022777"/>
    </source>
</evidence>
<feature type="compositionally biased region" description="Polar residues" evidence="10">
    <location>
        <begin position="2136"/>
        <end position="2148"/>
    </location>
</feature>
<feature type="region of interest" description="Disordered" evidence="10">
    <location>
        <begin position="2271"/>
        <end position="2331"/>
    </location>
</feature>
<keyword evidence="12" id="KW-1185">Reference proteome</keyword>
<evidence type="ECO:0000256" key="3">
    <source>
        <dbReference type="ARBA" id="ARBA00022527"/>
    </source>
</evidence>
<evidence type="ECO:0000256" key="9">
    <source>
        <dbReference type="ARBA" id="ARBA00048679"/>
    </source>
</evidence>
<feature type="compositionally biased region" description="Polar residues" evidence="10">
    <location>
        <begin position="1583"/>
        <end position="1595"/>
    </location>
</feature>
<feature type="compositionally biased region" description="Pro residues" evidence="10">
    <location>
        <begin position="1894"/>
        <end position="1905"/>
    </location>
</feature>
<keyword evidence="4" id="KW-0808">Transferase</keyword>
<dbReference type="Pfam" id="PF00069">
    <property type="entry name" value="Pkinase"/>
    <property type="match status" value="1"/>
</dbReference>
<evidence type="ECO:0000256" key="10">
    <source>
        <dbReference type="SAM" id="MobiDB-lite"/>
    </source>
</evidence>
<evidence type="ECO:0000256" key="7">
    <source>
        <dbReference type="ARBA" id="ARBA00022840"/>
    </source>
</evidence>
<feature type="region of interest" description="Disordered" evidence="10">
    <location>
        <begin position="1076"/>
        <end position="1097"/>
    </location>
</feature>
<feature type="compositionally biased region" description="Low complexity" evidence="10">
    <location>
        <begin position="2124"/>
        <end position="2135"/>
    </location>
</feature>
<feature type="region of interest" description="Disordered" evidence="10">
    <location>
        <begin position="1578"/>
        <end position="1599"/>
    </location>
</feature>
<evidence type="ECO:0000259" key="11">
    <source>
        <dbReference type="PROSITE" id="PS50011"/>
    </source>
</evidence>
<dbReference type="InterPro" id="IPR056865">
    <property type="entry name" value="CCTL2_WNK"/>
</dbReference>
<feature type="compositionally biased region" description="Low complexity" evidence="10">
    <location>
        <begin position="1037"/>
        <end position="1048"/>
    </location>
</feature>
<feature type="compositionally biased region" description="Polar residues" evidence="10">
    <location>
        <begin position="2303"/>
        <end position="2318"/>
    </location>
</feature>
<feature type="compositionally biased region" description="Polar residues" evidence="10">
    <location>
        <begin position="504"/>
        <end position="517"/>
    </location>
</feature>
<feature type="region of interest" description="Disordered" evidence="10">
    <location>
        <begin position="2003"/>
        <end position="2061"/>
    </location>
</feature>
<dbReference type="PROSITE" id="PS50011">
    <property type="entry name" value="PROTEIN_KINASE_DOM"/>
    <property type="match status" value="1"/>
</dbReference>
<evidence type="ECO:0000256" key="2">
    <source>
        <dbReference type="ARBA" id="ARBA00012513"/>
    </source>
</evidence>
<feature type="region of interest" description="Disordered" evidence="10">
    <location>
        <begin position="2107"/>
        <end position="2148"/>
    </location>
</feature>
<comment type="catalytic activity">
    <reaction evidence="9">
        <text>L-seryl-[protein] + ATP = O-phospho-L-seryl-[protein] + ADP + H(+)</text>
        <dbReference type="Rhea" id="RHEA:17989"/>
        <dbReference type="Rhea" id="RHEA-COMP:9863"/>
        <dbReference type="Rhea" id="RHEA-COMP:11604"/>
        <dbReference type="ChEBI" id="CHEBI:15378"/>
        <dbReference type="ChEBI" id="CHEBI:29999"/>
        <dbReference type="ChEBI" id="CHEBI:30616"/>
        <dbReference type="ChEBI" id="CHEBI:83421"/>
        <dbReference type="ChEBI" id="CHEBI:456216"/>
        <dbReference type="EC" id="2.7.11.1"/>
    </reaction>
</comment>
<feature type="compositionally biased region" description="Polar residues" evidence="10">
    <location>
        <begin position="2013"/>
        <end position="2025"/>
    </location>
</feature>
<proteinExistence type="predicted"/>
<feature type="region of interest" description="Disordered" evidence="10">
    <location>
        <begin position="461"/>
        <end position="530"/>
    </location>
</feature>
<keyword evidence="5" id="KW-0547">Nucleotide-binding</keyword>
<dbReference type="SMART" id="SM00220">
    <property type="entry name" value="S_TKc"/>
    <property type="match status" value="1"/>
</dbReference>
<reference evidence="13" key="1">
    <citation type="submission" date="2025-08" db="UniProtKB">
        <authorList>
            <consortium name="RefSeq"/>
        </authorList>
    </citation>
    <scope>IDENTIFICATION</scope>
</reference>
<feature type="compositionally biased region" description="Low complexity" evidence="10">
    <location>
        <begin position="548"/>
        <end position="580"/>
    </location>
</feature>
<dbReference type="Gene3D" id="3.30.200.20">
    <property type="entry name" value="Phosphorylase Kinase, domain 1"/>
    <property type="match status" value="1"/>
</dbReference>
<dbReference type="InterPro" id="IPR011009">
    <property type="entry name" value="Kinase-like_dom_sf"/>
</dbReference>
<keyword evidence="7" id="KW-0067">ATP-binding</keyword>
<dbReference type="InterPro" id="IPR008271">
    <property type="entry name" value="Ser/Thr_kinase_AS"/>
</dbReference>
<feature type="compositionally biased region" description="Polar residues" evidence="10">
    <location>
        <begin position="2038"/>
        <end position="2048"/>
    </location>
</feature>
<feature type="region of interest" description="Disordered" evidence="10">
    <location>
        <begin position="1660"/>
        <end position="1682"/>
    </location>
</feature>
<protein>
    <recommendedName>
        <fullName evidence="2">non-specific serine/threonine protein kinase</fullName>
        <ecNumber evidence="2">2.7.11.1</ecNumber>
    </recommendedName>
</protein>
<dbReference type="InterPro" id="IPR000719">
    <property type="entry name" value="Prot_kinase_dom"/>
</dbReference>
<feature type="compositionally biased region" description="Basic residues" evidence="10">
    <location>
        <begin position="1349"/>
        <end position="1360"/>
    </location>
</feature>
<evidence type="ECO:0000256" key="8">
    <source>
        <dbReference type="ARBA" id="ARBA00047899"/>
    </source>
</evidence>
<dbReference type="Pfam" id="PF12202">
    <property type="entry name" value="OSR1_C"/>
    <property type="match status" value="1"/>
</dbReference>
<dbReference type="Pfam" id="PF24889">
    <property type="entry name" value="CCTL2_WNK"/>
    <property type="match status" value="1"/>
</dbReference>
<comment type="catalytic activity">
    <reaction evidence="8">
        <text>L-threonyl-[protein] + ATP = O-phospho-L-threonyl-[protein] + ADP + H(+)</text>
        <dbReference type="Rhea" id="RHEA:46608"/>
        <dbReference type="Rhea" id="RHEA-COMP:11060"/>
        <dbReference type="Rhea" id="RHEA-COMP:11605"/>
        <dbReference type="ChEBI" id="CHEBI:15378"/>
        <dbReference type="ChEBI" id="CHEBI:30013"/>
        <dbReference type="ChEBI" id="CHEBI:30616"/>
        <dbReference type="ChEBI" id="CHEBI:61977"/>
        <dbReference type="ChEBI" id="CHEBI:456216"/>
        <dbReference type="EC" id="2.7.11.1"/>
    </reaction>
</comment>
<feature type="compositionally biased region" description="Polar residues" evidence="10">
    <location>
        <begin position="2271"/>
        <end position="2296"/>
    </location>
</feature>
<keyword evidence="6 13" id="KW-0418">Kinase</keyword>
<evidence type="ECO:0000256" key="4">
    <source>
        <dbReference type="ARBA" id="ARBA00022679"/>
    </source>
</evidence>
<accession>A0ABM3E9W7</accession>
<dbReference type="RefSeq" id="XP_045567842.1">
    <property type="nucleotide sequence ID" value="XM_045711886.1"/>
</dbReference>
<feature type="compositionally biased region" description="Basic residues" evidence="10">
    <location>
        <begin position="2111"/>
        <end position="2123"/>
    </location>
</feature>
<feature type="region of interest" description="Disordered" evidence="10">
    <location>
        <begin position="2166"/>
        <end position="2185"/>
    </location>
</feature>
<dbReference type="Proteomes" id="UP001652741">
    <property type="component" value="Unplaced"/>
</dbReference>
<dbReference type="GO" id="GO:0016301">
    <property type="term" value="F:kinase activity"/>
    <property type="evidence" value="ECO:0007669"/>
    <property type="project" value="UniProtKB-KW"/>
</dbReference>
<feature type="compositionally biased region" description="Low complexity" evidence="10">
    <location>
        <begin position="1296"/>
        <end position="1323"/>
    </location>
</feature>
<feature type="compositionally biased region" description="Pro residues" evidence="10">
    <location>
        <begin position="1865"/>
        <end position="1875"/>
    </location>
</feature>
<name>A0ABM3E9W7_SALSA</name>
<keyword evidence="3" id="KW-0723">Serine/threonine-protein kinase</keyword>
<dbReference type="SUPFAM" id="SSF56112">
    <property type="entry name" value="Protein kinase-like (PK-like)"/>
    <property type="match status" value="1"/>
</dbReference>
<feature type="region of interest" description="Disordered" evidence="10">
    <location>
        <begin position="33"/>
        <end position="66"/>
    </location>
</feature>
<feature type="compositionally biased region" description="Low complexity" evidence="10">
    <location>
        <begin position="1847"/>
        <end position="1864"/>
    </location>
</feature>